<comment type="caution">
    <text evidence="3">The sequence shown here is derived from an EMBL/GenBank/DDBJ whole genome shotgun (WGS) entry which is preliminary data.</text>
</comment>
<gene>
    <name evidence="3" type="ORF">H4F99_04415</name>
</gene>
<dbReference type="AlphaFoldDB" id="A0A7W3U2F8"/>
<keyword evidence="2" id="KW-1133">Transmembrane helix</keyword>
<feature type="compositionally biased region" description="Acidic residues" evidence="1">
    <location>
        <begin position="320"/>
        <end position="333"/>
    </location>
</feature>
<evidence type="ECO:0000256" key="2">
    <source>
        <dbReference type="SAM" id="Phobius"/>
    </source>
</evidence>
<accession>A0A7W3U2F8</accession>
<reference evidence="3 4" key="1">
    <citation type="submission" date="2020-07" db="EMBL/GenBank/DDBJ databases">
        <authorList>
            <person name="Xu S."/>
            <person name="Li A."/>
        </authorList>
    </citation>
    <scope>NUCLEOTIDE SEQUENCE [LARGE SCALE GENOMIC DNA]</scope>
    <source>
        <strain evidence="3 4">SG-8</strain>
    </source>
</reference>
<keyword evidence="4" id="KW-1185">Reference proteome</keyword>
<keyword evidence="2" id="KW-0472">Membrane</keyword>
<proteinExistence type="predicted"/>
<dbReference type="RefSeq" id="WP_182668521.1">
    <property type="nucleotide sequence ID" value="NZ_JACHTE010000003.1"/>
</dbReference>
<evidence type="ECO:0000256" key="1">
    <source>
        <dbReference type="SAM" id="MobiDB-lite"/>
    </source>
</evidence>
<dbReference type="Gene3D" id="1.20.140.160">
    <property type="match status" value="1"/>
</dbReference>
<organism evidence="3 4">
    <name type="scientific">Marilutibacter penaei</name>
    <dbReference type="NCBI Taxonomy" id="2759900"/>
    <lineage>
        <taxon>Bacteria</taxon>
        <taxon>Pseudomonadati</taxon>
        <taxon>Pseudomonadota</taxon>
        <taxon>Gammaproteobacteria</taxon>
        <taxon>Lysobacterales</taxon>
        <taxon>Lysobacteraceae</taxon>
        <taxon>Marilutibacter</taxon>
    </lineage>
</organism>
<evidence type="ECO:0000313" key="4">
    <source>
        <dbReference type="Proteomes" id="UP000552587"/>
    </source>
</evidence>
<evidence type="ECO:0008006" key="5">
    <source>
        <dbReference type="Google" id="ProtNLM"/>
    </source>
</evidence>
<keyword evidence="2" id="KW-0812">Transmembrane</keyword>
<sequence length="339" mass="35529">MSPPRPSPPSAALTAFMRGVERRAAVLAELQAGDAAAGDAAVEAALFAFPQQADTLPMRAWPVRFWALLLTAPALQKRVAVAVPLDATDRLAELGAGPRAAVLLQLAAGLDEAEAAEVMGISVAGYRLALAQAVTEDGAALSQQQAWQRLREQVHMRVRLLPPPRMQRLARVREAALHGETPQLPAGAPSGDAVPAGPRPHRRLRGVLWGLLVLCVLAFAATFWWPFPGFDPLGLSQASRAGAAPADGRVEVEALAAAAPAATHYDAANALLLHPDFEQLAHPAQAAVAEDLAFYSWLVARDAAPADPMLPPLAPVAEQESLDDVTDGSDGSESDASAL</sequence>
<feature type="region of interest" description="Disordered" evidence="1">
    <location>
        <begin position="309"/>
        <end position="339"/>
    </location>
</feature>
<protein>
    <recommendedName>
        <fullName evidence="5">RNA polymerase sigma factor 70 region 4 type 2 domain-containing protein</fullName>
    </recommendedName>
</protein>
<name>A0A7W3U2F8_9GAMM</name>
<evidence type="ECO:0000313" key="3">
    <source>
        <dbReference type="EMBL" id="MBB1087728.1"/>
    </source>
</evidence>
<feature type="transmembrane region" description="Helical" evidence="2">
    <location>
        <begin position="207"/>
        <end position="227"/>
    </location>
</feature>
<dbReference type="EMBL" id="JACHTE010000003">
    <property type="protein sequence ID" value="MBB1087728.1"/>
    <property type="molecule type" value="Genomic_DNA"/>
</dbReference>
<dbReference type="Proteomes" id="UP000552587">
    <property type="component" value="Unassembled WGS sequence"/>
</dbReference>